<feature type="domain" description="Alpha/beta hydrolase fold-3" evidence="3">
    <location>
        <begin position="70"/>
        <end position="271"/>
    </location>
</feature>
<evidence type="ECO:0000256" key="2">
    <source>
        <dbReference type="ARBA" id="ARBA00022801"/>
    </source>
</evidence>
<dbReference type="AlphaFoldDB" id="A0AA35XEP5"/>
<accession>A0AA35XEP5</accession>
<dbReference type="PANTHER" id="PTHR48081">
    <property type="entry name" value="AB HYDROLASE SUPERFAMILY PROTEIN C4A8.06C"/>
    <property type="match status" value="1"/>
</dbReference>
<keyword evidence="2" id="KW-0378">Hydrolase</keyword>
<comment type="caution">
    <text evidence="4">The sequence shown here is derived from an EMBL/GenBank/DDBJ whole genome shotgun (WGS) entry which is preliminary data.</text>
</comment>
<evidence type="ECO:0000259" key="3">
    <source>
        <dbReference type="Pfam" id="PF07859"/>
    </source>
</evidence>
<dbReference type="InterPro" id="IPR029058">
    <property type="entry name" value="AB_hydrolase_fold"/>
</dbReference>
<evidence type="ECO:0000313" key="4">
    <source>
        <dbReference type="EMBL" id="CAI8048655.1"/>
    </source>
</evidence>
<dbReference type="Proteomes" id="UP001174909">
    <property type="component" value="Unassembled WGS sequence"/>
</dbReference>
<organism evidence="4 5">
    <name type="scientific">Geodia barretti</name>
    <name type="common">Barrett's horny sponge</name>
    <dbReference type="NCBI Taxonomy" id="519541"/>
    <lineage>
        <taxon>Eukaryota</taxon>
        <taxon>Metazoa</taxon>
        <taxon>Porifera</taxon>
        <taxon>Demospongiae</taxon>
        <taxon>Heteroscleromorpha</taxon>
        <taxon>Tetractinellida</taxon>
        <taxon>Astrophorina</taxon>
        <taxon>Geodiidae</taxon>
        <taxon>Geodia</taxon>
    </lineage>
</organism>
<dbReference type="EMBL" id="CASHTH010003739">
    <property type="protein sequence ID" value="CAI8048655.1"/>
    <property type="molecule type" value="Genomic_DNA"/>
</dbReference>
<dbReference type="SUPFAM" id="SSF53474">
    <property type="entry name" value="alpha/beta-Hydrolases"/>
    <property type="match status" value="1"/>
</dbReference>
<proteinExistence type="inferred from homology"/>
<reference evidence="4" key="1">
    <citation type="submission" date="2023-03" db="EMBL/GenBank/DDBJ databases">
        <authorList>
            <person name="Steffen K."/>
            <person name="Cardenas P."/>
        </authorList>
    </citation>
    <scope>NUCLEOTIDE SEQUENCE</scope>
</reference>
<keyword evidence="5" id="KW-1185">Reference proteome</keyword>
<dbReference type="PANTHER" id="PTHR48081:SF30">
    <property type="entry name" value="ACETYL-HYDROLASE LIPR-RELATED"/>
    <property type="match status" value="1"/>
</dbReference>
<gene>
    <name evidence="4" type="ORF">GBAR_LOCUS26830</name>
</gene>
<protein>
    <submittedName>
        <fullName evidence="4">Acetyl-hydrolase</fullName>
    </submittedName>
</protein>
<dbReference type="Gene3D" id="3.40.50.1820">
    <property type="entry name" value="alpha/beta hydrolase"/>
    <property type="match status" value="1"/>
</dbReference>
<dbReference type="InterPro" id="IPR050300">
    <property type="entry name" value="GDXG_lipolytic_enzyme"/>
</dbReference>
<sequence>MASPELTDLITLLKSRPVVENPPVADMRKGFDVLASKFPLTPEFTFTRIDAGGVPAAWVEAPGADSGRTLLYLHGGGYVIGSIDTHRELAGRLSQAAAARVLIIDYRLAPEYPYPAAVEDAAAAYRWMLANGADPARAVIAGDSAGGGLTVATMLALRESGDPLPAAGVCLSPWVDMEGIGDSMTGKADVDPMVRHEGLVRMASLYLNGADPRTPLAAPLYADLSGLPPLLIHVGTAETLLDDAVRLADRAKAAGVDVTFESWDDMIHVWHIFAPLLPEGQQAIERVGAYVRQRAA</sequence>
<dbReference type="InterPro" id="IPR013094">
    <property type="entry name" value="AB_hydrolase_3"/>
</dbReference>
<comment type="similarity">
    <text evidence="1">Belongs to the 'GDXG' lipolytic enzyme family.</text>
</comment>
<dbReference type="Pfam" id="PF07859">
    <property type="entry name" value="Abhydrolase_3"/>
    <property type="match status" value="1"/>
</dbReference>
<name>A0AA35XEP5_GEOBA</name>
<dbReference type="GO" id="GO:0004806">
    <property type="term" value="F:triacylglycerol lipase activity"/>
    <property type="evidence" value="ECO:0007669"/>
    <property type="project" value="TreeGrafter"/>
</dbReference>
<dbReference type="PROSITE" id="PS01173">
    <property type="entry name" value="LIPASE_GDXG_HIS"/>
    <property type="match status" value="1"/>
</dbReference>
<evidence type="ECO:0000313" key="5">
    <source>
        <dbReference type="Proteomes" id="UP001174909"/>
    </source>
</evidence>
<dbReference type="InterPro" id="IPR002168">
    <property type="entry name" value="Lipase_GDXG_HIS_AS"/>
</dbReference>
<evidence type="ECO:0000256" key="1">
    <source>
        <dbReference type="ARBA" id="ARBA00010515"/>
    </source>
</evidence>